<accession>A0A3Q8CV61</accession>
<keyword evidence="1" id="KW-1133">Transmembrane helix</keyword>
<dbReference type="Pfam" id="PF04892">
    <property type="entry name" value="VanZ"/>
    <property type="match status" value="1"/>
</dbReference>
<sequence length="202" mass="23534">MLINSQIYLPIFTITPFKLGILGIMGLIVFWSQTRFPKFTWHNLIKGLFVFYLLCVAQLTTSINIYTPWTYWHLIRGAGGFGYLTNIEWHPLEMYKTIYTAASQYTIAGNLIMLLPLTIFISLLWPHLASWKKMLKISFFTSLTIETSQLIFSYFYLEHRLFDLNDLLQNTLGGLAGFGIFLIIRKLSTSVSYQDRHRLKNN</sequence>
<reference evidence="3 4" key="1">
    <citation type="submission" date="2016-11" db="EMBL/GenBank/DDBJ databases">
        <title>Interaction between Lactobacillus species and yeast in water kefir.</title>
        <authorList>
            <person name="Behr J."/>
            <person name="Xu D."/>
            <person name="Vogel R.F."/>
        </authorList>
    </citation>
    <scope>NUCLEOTIDE SEQUENCE [LARGE SCALE GENOMIC DNA]</scope>
    <source>
        <strain evidence="3 4">TMW 1.1827</strain>
    </source>
</reference>
<protein>
    <submittedName>
        <fullName evidence="3">Antibiotic resistance protein VanZ</fullName>
    </submittedName>
</protein>
<dbReference type="PANTHER" id="PTHR36834:SF1">
    <property type="entry name" value="INTEGRAL MEMBRANE PROTEIN"/>
    <property type="match status" value="1"/>
</dbReference>
<feature type="transmembrane region" description="Helical" evidence="1">
    <location>
        <begin position="167"/>
        <end position="184"/>
    </location>
</feature>
<feature type="transmembrane region" description="Helical" evidence="1">
    <location>
        <begin position="6"/>
        <end position="32"/>
    </location>
</feature>
<gene>
    <name evidence="3" type="ORF">BSQ50_09000</name>
</gene>
<dbReference type="RefSeq" id="WP_057884678.1">
    <property type="nucleotide sequence ID" value="NZ_CP018180.1"/>
</dbReference>
<dbReference type="InterPro" id="IPR053150">
    <property type="entry name" value="Teicoplanin_resist-assoc"/>
</dbReference>
<keyword evidence="4" id="KW-1185">Reference proteome</keyword>
<dbReference type="KEGG" id="lng:BSQ50_09000"/>
<proteinExistence type="predicted"/>
<dbReference type="EMBL" id="CP018180">
    <property type="protein sequence ID" value="AUJ32660.1"/>
    <property type="molecule type" value="Genomic_DNA"/>
</dbReference>
<dbReference type="PANTHER" id="PTHR36834">
    <property type="entry name" value="MEMBRANE PROTEIN-RELATED"/>
    <property type="match status" value="1"/>
</dbReference>
<evidence type="ECO:0000313" key="3">
    <source>
        <dbReference type="EMBL" id="AUJ32660.1"/>
    </source>
</evidence>
<evidence type="ECO:0000313" key="4">
    <source>
        <dbReference type="Proteomes" id="UP000324497"/>
    </source>
</evidence>
<dbReference type="InterPro" id="IPR006976">
    <property type="entry name" value="VanZ-like"/>
</dbReference>
<feature type="domain" description="VanZ-like" evidence="2">
    <location>
        <begin position="49"/>
        <end position="184"/>
    </location>
</feature>
<keyword evidence="1" id="KW-0472">Membrane</keyword>
<feature type="transmembrane region" description="Helical" evidence="1">
    <location>
        <begin position="105"/>
        <end position="125"/>
    </location>
</feature>
<dbReference type="GeneID" id="78520746"/>
<feature type="transmembrane region" description="Helical" evidence="1">
    <location>
        <begin position="44"/>
        <end position="66"/>
    </location>
</feature>
<dbReference type="AlphaFoldDB" id="A0A3Q8CV61"/>
<evidence type="ECO:0000259" key="2">
    <source>
        <dbReference type="Pfam" id="PF04892"/>
    </source>
</evidence>
<dbReference type="Proteomes" id="UP000324497">
    <property type="component" value="Chromosome"/>
</dbReference>
<name>A0A3Q8CV61_9LACO</name>
<evidence type="ECO:0000256" key="1">
    <source>
        <dbReference type="SAM" id="Phobius"/>
    </source>
</evidence>
<keyword evidence="1" id="KW-0812">Transmembrane</keyword>
<organism evidence="3 4">
    <name type="scientific">Liquorilactobacillus nagelii</name>
    <dbReference type="NCBI Taxonomy" id="82688"/>
    <lineage>
        <taxon>Bacteria</taxon>
        <taxon>Bacillati</taxon>
        <taxon>Bacillota</taxon>
        <taxon>Bacilli</taxon>
        <taxon>Lactobacillales</taxon>
        <taxon>Lactobacillaceae</taxon>
        <taxon>Liquorilactobacillus</taxon>
    </lineage>
</organism>